<feature type="region of interest" description="Disordered" evidence="1">
    <location>
        <begin position="43"/>
        <end position="64"/>
    </location>
</feature>
<dbReference type="AlphaFoldDB" id="A0AAD7XJI0"/>
<gene>
    <name evidence="2" type="ORF">CTAYLR_006858</name>
</gene>
<feature type="region of interest" description="Disordered" evidence="1">
    <location>
        <begin position="540"/>
        <end position="575"/>
    </location>
</feature>
<comment type="caution">
    <text evidence="2">The sequence shown here is derived from an EMBL/GenBank/DDBJ whole genome shotgun (WGS) entry which is preliminary data.</text>
</comment>
<protein>
    <submittedName>
        <fullName evidence="2">Uncharacterized protein</fullName>
    </submittedName>
</protein>
<proteinExistence type="predicted"/>
<sequence length="677" mass="74553">MERLVSFLRRWRWSSAAEKSEFDEVDEEAGLWCVEEEDIPPEECAQLEEDSSSSPSSSSSSKRLPRVTIVLKRRTSVPPVPDASLVSETYALEEGKVSRILARAGVYVDATRVASEHGSFASYRRRLVWQMLKRRWFCALTEATSSAFEDRGEFLDFVWSAYAALDASFRDDKIVGPFAASGHVRVVFKGGNVVSLVKSAAEMVLGRVECDAVRRLGSALAPRGISDVDFYVWFDYAGSPGLDEDFEAVHAAARAAAKRALRSLEVPPWDPPPDLGATIATATGSLIDDLGSDPRIAEVGALEQIRGGLSCESVSRRDLEINQTVGGVELAFYGEPRPAYVSDNARVEHRDARCVTPDDLCAFSLVRLLRGFAVKPASPEAQKALAALVASARVLTKGECVDVSFPLRNDVNLAIWCQAEKARPGTLVRQADLKPAARVYCESLDALILEQRDLTFGKRSQHVLIWRVAKASKRLRRLVELVGIKLLAHASKSWGLKATALAILHRKLARFARYSLSDDKENLPKTTKSRRSFGGLVVANPSTAKKNAPPHSAGKLSSSSKHRPPQYQAADDDAWHDDNDDVRDLFDQTLVTDALLLPLEHLALRVFADRTSTNSLPPTFAATWASFLAPLVDLIALFRDAAVAIDDLPDHLRPRLEEASLFRWDNLNRADPCHTST</sequence>
<evidence type="ECO:0000313" key="3">
    <source>
        <dbReference type="Proteomes" id="UP001230188"/>
    </source>
</evidence>
<organism evidence="2 3">
    <name type="scientific">Chrysophaeum taylorii</name>
    <dbReference type="NCBI Taxonomy" id="2483200"/>
    <lineage>
        <taxon>Eukaryota</taxon>
        <taxon>Sar</taxon>
        <taxon>Stramenopiles</taxon>
        <taxon>Ochrophyta</taxon>
        <taxon>Pelagophyceae</taxon>
        <taxon>Pelagomonadales</taxon>
        <taxon>Pelagomonadaceae</taxon>
        <taxon>Chrysophaeum</taxon>
    </lineage>
</organism>
<evidence type="ECO:0000313" key="2">
    <source>
        <dbReference type="EMBL" id="KAJ8598455.1"/>
    </source>
</evidence>
<accession>A0AAD7XJI0</accession>
<reference evidence="2" key="1">
    <citation type="submission" date="2023-01" db="EMBL/GenBank/DDBJ databases">
        <title>Metagenome sequencing of chrysophaentin producing Chrysophaeum taylorii.</title>
        <authorList>
            <person name="Davison J."/>
            <person name="Bewley C."/>
        </authorList>
    </citation>
    <scope>NUCLEOTIDE SEQUENCE</scope>
    <source>
        <strain evidence="2">NIES-1699</strain>
    </source>
</reference>
<feature type="compositionally biased region" description="Low complexity" evidence="1">
    <location>
        <begin position="52"/>
        <end position="61"/>
    </location>
</feature>
<dbReference type="Proteomes" id="UP001230188">
    <property type="component" value="Unassembled WGS sequence"/>
</dbReference>
<name>A0AAD7XJI0_9STRA</name>
<keyword evidence="3" id="KW-1185">Reference proteome</keyword>
<evidence type="ECO:0000256" key="1">
    <source>
        <dbReference type="SAM" id="MobiDB-lite"/>
    </source>
</evidence>
<dbReference type="EMBL" id="JAQMWT010000673">
    <property type="protein sequence ID" value="KAJ8598455.1"/>
    <property type="molecule type" value="Genomic_DNA"/>
</dbReference>